<proteinExistence type="predicted"/>
<accession>A0A2G9YJ38</accession>
<evidence type="ECO:0000313" key="2">
    <source>
        <dbReference type="Proteomes" id="UP000231292"/>
    </source>
</evidence>
<protein>
    <submittedName>
        <fullName evidence="1">Uncharacterized protein</fullName>
    </submittedName>
</protein>
<name>A0A2G9YJ38_9BACT</name>
<organism evidence="1 2">
    <name type="scientific">Candidatus Sherwoodlollariibacterium unditelluris</name>
    <dbReference type="NCBI Taxonomy" id="1974757"/>
    <lineage>
        <taxon>Bacteria</taxon>
        <taxon>Pseudomonadati</taxon>
        <taxon>Candidatus Omnitrophota</taxon>
        <taxon>Candidatus Sherwoodlollariibacterium</taxon>
    </lineage>
</organism>
<dbReference type="AlphaFoldDB" id="A0A2G9YJ38"/>
<reference evidence="1 2" key="1">
    <citation type="submission" date="2017-09" db="EMBL/GenBank/DDBJ databases">
        <title>Depth-based differentiation of microbial function through sediment-hosted aquifers and enrichment of novel symbionts in the deep terrestrial subsurface.</title>
        <authorList>
            <person name="Probst A.J."/>
            <person name="Ladd B."/>
            <person name="Jarett J.K."/>
            <person name="Geller-Mcgrath D.E."/>
            <person name="Sieber C.M."/>
            <person name="Emerson J.B."/>
            <person name="Anantharaman K."/>
            <person name="Thomas B.C."/>
            <person name="Malmstrom R."/>
            <person name="Stieglmeier M."/>
            <person name="Klingl A."/>
            <person name="Woyke T."/>
            <person name="Ryan C.M."/>
            <person name="Banfield J.F."/>
        </authorList>
    </citation>
    <scope>NUCLEOTIDE SEQUENCE [LARGE SCALE GENOMIC DNA]</scope>
    <source>
        <strain evidence="1">CG23_combo_of_CG06-09_8_20_14_all_41_10</strain>
    </source>
</reference>
<dbReference type="Proteomes" id="UP000231292">
    <property type="component" value="Unassembled WGS sequence"/>
</dbReference>
<dbReference type="EMBL" id="PCRK01000097">
    <property type="protein sequence ID" value="PIP19224.1"/>
    <property type="molecule type" value="Genomic_DNA"/>
</dbReference>
<sequence length="129" mass="15113">MKNLAHIAEIPVYVSSWTDEFFHKSAFEAPIKYPKKKVIDFLSQFKKKERIKLYRGINKYNEKNKLIVSWTYDKKAAESYISDGGKIIEQEFVPSDILLDTTILNEEQKQLLGYDYKIDDKEVLAIGMK</sequence>
<comment type="caution">
    <text evidence="1">The sequence shown here is derived from an EMBL/GenBank/DDBJ whole genome shotgun (WGS) entry which is preliminary data.</text>
</comment>
<evidence type="ECO:0000313" key="1">
    <source>
        <dbReference type="EMBL" id="PIP19224.1"/>
    </source>
</evidence>
<gene>
    <name evidence="1" type="ORF">COX41_04015</name>
</gene>